<accession>A0A6L6X283</accession>
<protein>
    <submittedName>
        <fullName evidence="1">Uncharacterized protein</fullName>
    </submittedName>
</protein>
<reference evidence="1 2" key="1">
    <citation type="submission" date="2019-11" db="EMBL/GenBank/DDBJ databases">
        <title>Streptomyces typhae sp. nov., a novel endophytic actinomycete isolated from the root of cattail pollen (Typha angustifolia L.).</title>
        <authorList>
            <person name="Peng C."/>
        </authorList>
    </citation>
    <scope>NUCLEOTIDE SEQUENCE [LARGE SCALE GENOMIC DNA]</scope>
    <source>
        <strain evidence="2">p1417</strain>
    </source>
</reference>
<dbReference type="RefSeq" id="WP_157167474.1">
    <property type="nucleotide sequence ID" value="NZ_WPNZ01000014.1"/>
</dbReference>
<organism evidence="1 2">
    <name type="scientific">Streptomyces typhae</name>
    <dbReference type="NCBI Taxonomy" id="2681492"/>
    <lineage>
        <taxon>Bacteria</taxon>
        <taxon>Bacillati</taxon>
        <taxon>Actinomycetota</taxon>
        <taxon>Actinomycetes</taxon>
        <taxon>Kitasatosporales</taxon>
        <taxon>Streptomycetaceae</taxon>
        <taxon>Streptomyces</taxon>
    </lineage>
</organism>
<keyword evidence="2" id="KW-1185">Reference proteome</keyword>
<dbReference type="Proteomes" id="UP000483802">
    <property type="component" value="Unassembled WGS sequence"/>
</dbReference>
<evidence type="ECO:0000313" key="1">
    <source>
        <dbReference type="EMBL" id="MVO87925.1"/>
    </source>
</evidence>
<sequence length="129" mass="12833">MARTAVAYSNLLPNADIADPAGTATNAGVGNGHVIPAAGPNGRAVPELTLLRVTAGSTGGNVTVLAGDNPPAIAAGMGNLVVAVGNNATRWIGPFESGRFLQNDGTLLVDIAAGFVAGTITAFRIPRNT</sequence>
<name>A0A6L6X283_9ACTN</name>
<evidence type="ECO:0000313" key="2">
    <source>
        <dbReference type="Proteomes" id="UP000483802"/>
    </source>
</evidence>
<gene>
    <name evidence="1" type="ORF">GPA10_24990</name>
</gene>
<proteinExistence type="predicted"/>
<comment type="caution">
    <text evidence="1">The sequence shown here is derived from an EMBL/GenBank/DDBJ whole genome shotgun (WGS) entry which is preliminary data.</text>
</comment>
<dbReference type="AlphaFoldDB" id="A0A6L6X283"/>
<dbReference type="EMBL" id="WPNZ01000014">
    <property type="protein sequence ID" value="MVO87925.1"/>
    <property type="molecule type" value="Genomic_DNA"/>
</dbReference>